<dbReference type="Proteomes" id="UP001151760">
    <property type="component" value="Unassembled WGS sequence"/>
</dbReference>
<comment type="caution">
    <text evidence="2">The sequence shown here is derived from an EMBL/GenBank/DDBJ whole genome shotgun (WGS) entry which is preliminary data.</text>
</comment>
<sequence length="219" mass="24589">MSTKNADSEDLYDPSEDRDFKDIYDPIEYGDFEEHCMVNEKTNVDEASSVLVEEENSLPSEEDSDSLLSDRTTLLSCDNICDTCDADPFSGETENPNDYTRLKLEDMSHVDSKMMNDSECNGSPNMMGAFVHFNTENSSEMLELASLDNRILDKCCTGFLLKSMAPLLSYIIGMSSTNVIVDESLFIHSARWHAFPATYPTSVVDIARAVCFFENQDVK</sequence>
<reference evidence="2" key="2">
    <citation type="submission" date="2022-01" db="EMBL/GenBank/DDBJ databases">
        <authorList>
            <person name="Yamashiro T."/>
            <person name="Shiraishi A."/>
            <person name="Satake H."/>
            <person name="Nakayama K."/>
        </authorList>
    </citation>
    <scope>NUCLEOTIDE SEQUENCE</scope>
</reference>
<keyword evidence="3" id="KW-1185">Reference proteome</keyword>
<evidence type="ECO:0000313" key="3">
    <source>
        <dbReference type="Proteomes" id="UP001151760"/>
    </source>
</evidence>
<feature type="region of interest" description="Disordered" evidence="1">
    <location>
        <begin position="1"/>
        <end position="22"/>
    </location>
</feature>
<accession>A0ABQ5G4U3</accession>
<evidence type="ECO:0000256" key="1">
    <source>
        <dbReference type="SAM" id="MobiDB-lite"/>
    </source>
</evidence>
<name>A0ABQ5G4U3_9ASTR</name>
<gene>
    <name evidence="2" type="ORF">Tco_1029318</name>
</gene>
<reference evidence="2" key="1">
    <citation type="journal article" date="2022" name="Int. J. Mol. Sci.">
        <title>Draft Genome of Tanacetum Coccineum: Genomic Comparison of Closely Related Tanacetum-Family Plants.</title>
        <authorList>
            <person name="Yamashiro T."/>
            <person name="Shiraishi A."/>
            <person name="Nakayama K."/>
            <person name="Satake H."/>
        </authorList>
    </citation>
    <scope>NUCLEOTIDE SEQUENCE</scope>
</reference>
<dbReference type="EMBL" id="BQNB010018041">
    <property type="protein sequence ID" value="GJT70032.1"/>
    <property type="molecule type" value="Genomic_DNA"/>
</dbReference>
<proteinExistence type="predicted"/>
<protein>
    <submittedName>
        <fullName evidence="2">Uncharacterized protein</fullName>
    </submittedName>
</protein>
<evidence type="ECO:0000313" key="2">
    <source>
        <dbReference type="EMBL" id="GJT70032.1"/>
    </source>
</evidence>
<organism evidence="2 3">
    <name type="scientific">Tanacetum coccineum</name>
    <dbReference type="NCBI Taxonomy" id="301880"/>
    <lineage>
        <taxon>Eukaryota</taxon>
        <taxon>Viridiplantae</taxon>
        <taxon>Streptophyta</taxon>
        <taxon>Embryophyta</taxon>
        <taxon>Tracheophyta</taxon>
        <taxon>Spermatophyta</taxon>
        <taxon>Magnoliopsida</taxon>
        <taxon>eudicotyledons</taxon>
        <taxon>Gunneridae</taxon>
        <taxon>Pentapetalae</taxon>
        <taxon>asterids</taxon>
        <taxon>campanulids</taxon>
        <taxon>Asterales</taxon>
        <taxon>Asteraceae</taxon>
        <taxon>Asteroideae</taxon>
        <taxon>Anthemideae</taxon>
        <taxon>Anthemidinae</taxon>
        <taxon>Tanacetum</taxon>
    </lineage>
</organism>